<reference evidence="3 4" key="1">
    <citation type="journal article" date="2012" name="Genome Biol.">
        <title>Genome and low-iron response of an oceanic diatom adapted to chronic iron limitation.</title>
        <authorList>
            <person name="Lommer M."/>
            <person name="Specht M."/>
            <person name="Roy A.S."/>
            <person name="Kraemer L."/>
            <person name="Andreson R."/>
            <person name="Gutowska M.A."/>
            <person name="Wolf J."/>
            <person name="Bergner S.V."/>
            <person name="Schilhabel M.B."/>
            <person name="Klostermeier U.C."/>
            <person name="Beiko R.G."/>
            <person name="Rosenstiel P."/>
            <person name="Hippler M."/>
            <person name="Laroche J."/>
        </authorList>
    </citation>
    <scope>NUCLEOTIDE SEQUENCE [LARGE SCALE GENOMIC DNA]</scope>
    <source>
        <strain evidence="3 4">CCMP1005</strain>
    </source>
</reference>
<evidence type="ECO:0000256" key="2">
    <source>
        <dbReference type="SAM" id="SignalP"/>
    </source>
</evidence>
<accession>K0TJL6</accession>
<dbReference type="Proteomes" id="UP000266841">
    <property type="component" value="Unassembled WGS sequence"/>
</dbReference>
<feature type="compositionally biased region" description="Basic and acidic residues" evidence="1">
    <location>
        <begin position="46"/>
        <end position="57"/>
    </location>
</feature>
<name>K0TJL6_THAOC</name>
<sequence length="100" mass="10601">MKILLLLYLSAAASASPGPAGATAHQSYSRVYSTPHDPSHRISIVKSDRDGGEDAYRRVRLLPPRQGQEEAGQQQDRRARPGGGPDDGSDCDGDGPCRAG</sequence>
<evidence type="ECO:0008006" key="5">
    <source>
        <dbReference type="Google" id="ProtNLM"/>
    </source>
</evidence>
<dbReference type="EMBL" id="AGNL01003954">
    <property type="protein sequence ID" value="EJK74101.1"/>
    <property type="molecule type" value="Genomic_DNA"/>
</dbReference>
<evidence type="ECO:0000256" key="1">
    <source>
        <dbReference type="SAM" id="MobiDB-lite"/>
    </source>
</evidence>
<keyword evidence="2" id="KW-0732">Signal</keyword>
<dbReference type="AlphaFoldDB" id="K0TJL6"/>
<gene>
    <name evidence="3" type="ORF">THAOC_04247</name>
</gene>
<feature type="signal peptide" evidence="2">
    <location>
        <begin position="1"/>
        <end position="15"/>
    </location>
</feature>
<keyword evidence="4" id="KW-1185">Reference proteome</keyword>
<protein>
    <recommendedName>
        <fullName evidence="5">RxLR effector protein</fullName>
    </recommendedName>
</protein>
<feature type="non-terminal residue" evidence="3">
    <location>
        <position position="100"/>
    </location>
</feature>
<feature type="region of interest" description="Disordered" evidence="1">
    <location>
        <begin position="15"/>
        <end position="100"/>
    </location>
</feature>
<comment type="caution">
    <text evidence="3">The sequence shown here is derived from an EMBL/GenBank/DDBJ whole genome shotgun (WGS) entry which is preliminary data.</text>
</comment>
<evidence type="ECO:0000313" key="4">
    <source>
        <dbReference type="Proteomes" id="UP000266841"/>
    </source>
</evidence>
<proteinExistence type="predicted"/>
<evidence type="ECO:0000313" key="3">
    <source>
        <dbReference type="EMBL" id="EJK74101.1"/>
    </source>
</evidence>
<organism evidence="3 4">
    <name type="scientific">Thalassiosira oceanica</name>
    <name type="common">Marine diatom</name>
    <dbReference type="NCBI Taxonomy" id="159749"/>
    <lineage>
        <taxon>Eukaryota</taxon>
        <taxon>Sar</taxon>
        <taxon>Stramenopiles</taxon>
        <taxon>Ochrophyta</taxon>
        <taxon>Bacillariophyta</taxon>
        <taxon>Coscinodiscophyceae</taxon>
        <taxon>Thalassiosirophycidae</taxon>
        <taxon>Thalassiosirales</taxon>
        <taxon>Thalassiosiraceae</taxon>
        <taxon>Thalassiosira</taxon>
    </lineage>
</organism>
<feature type="chain" id="PRO_5012045310" description="RxLR effector protein" evidence="2">
    <location>
        <begin position="16"/>
        <end position="100"/>
    </location>
</feature>